<sequence>MKVKKKQIVLISITVLLLSLILVGFSSNALAGKNSDKNNSTKRNPNGNSKVMVFPNKEIGEINKEIYGVHVPAWNETIYDHGKLNSKLKHQLNKLNLGFLVYPGGNFGSNFIWNDPNLPTEMNTDQFLKLNDQLGTTAKISVNPMESPKLAADWVDYVNNEKNADVKYWEIADEPYLTMKTEDFIQTVKEFAPAMKKADPNIKIIANVSALDSDFTKTVIKEVGNLIDVYSIHSLPLPPSQKFNSSSPYTEDNKQAFFDDLLKTPNTLRDEIDRVKSWVKEYQGNKNVEYHIGSFSTVWSYPEDWTVNSLPAGLWTADMLGTFAEKKIDAAAYWALMNPYPPGNGDYGLISPEMKPYVNYYAFELYGNHFGDTMIETKQKDDSISTYASTSENGKNLYLVVVNKSSTKDKEIQFDLKNFKPRGDAAAWILDGPTVPDHVYDYGLRKESIKNIKKNGKFTWTVPSYSAVAIEIPSKKVSFLLKIVQI</sequence>
<accession>A0ABU5CM09</accession>
<dbReference type="Proteomes" id="UP001228376">
    <property type="component" value="Unassembled WGS sequence"/>
</dbReference>
<dbReference type="EMBL" id="JAROCA020000002">
    <property type="protein sequence ID" value="MDY0406495.1"/>
    <property type="molecule type" value="Genomic_DNA"/>
</dbReference>
<dbReference type="SUPFAM" id="SSF51011">
    <property type="entry name" value="Glycosyl hydrolase domain"/>
    <property type="match status" value="1"/>
</dbReference>
<dbReference type="SUPFAM" id="SSF51445">
    <property type="entry name" value="(Trans)glycosidases"/>
    <property type="match status" value="1"/>
</dbReference>
<comment type="caution">
    <text evidence="3">The sequence shown here is derived from an EMBL/GenBank/DDBJ whole genome shotgun (WGS) entry which is preliminary data.</text>
</comment>
<dbReference type="Gene3D" id="3.20.20.80">
    <property type="entry name" value="Glycosidases"/>
    <property type="match status" value="1"/>
</dbReference>
<dbReference type="Gene3D" id="2.60.40.1180">
    <property type="entry name" value="Golgi alpha-mannosidase II"/>
    <property type="match status" value="1"/>
</dbReference>
<organism evidence="3 4">
    <name type="scientific">Tigheibacillus jepli</name>
    <dbReference type="NCBI Taxonomy" id="3035914"/>
    <lineage>
        <taxon>Bacteria</taxon>
        <taxon>Bacillati</taxon>
        <taxon>Bacillota</taxon>
        <taxon>Bacilli</taxon>
        <taxon>Bacillales</taxon>
        <taxon>Bacillaceae</taxon>
        <taxon>Tigheibacillus</taxon>
    </lineage>
</organism>
<dbReference type="InterPro" id="IPR013780">
    <property type="entry name" value="Glyco_hydro_b"/>
</dbReference>
<evidence type="ECO:0000313" key="3">
    <source>
        <dbReference type="EMBL" id="MDY0406495.1"/>
    </source>
</evidence>
<name>A0ABU5CM09_9BACI</name>
<dbReference type="InterPro" id="IPR017853">
    <property type="entry name" value="GH"/>
</dbReference>
<evidence type="ECO:0000256" key="2">
    <source>
        <dbReference type="SAM" id="SignalP"/>
    </source>
</evidence>
<dbReference type="RefSeq" id="WP_320384954.1">
    <property type="nucleotide sequence ID" value="NZ_JAROCA020000002.1"/>
</dbReference>
<proteinExistence type="predicted"/>
<keyword evidence="4" id="KW-1185">Reference proteome</keyword>
<gene>
    <name evidence="3" type="ORF">P5G51_014995</name>
</gene>
<comment type="pathway">
    <text evidence="1">Glycan metabolism.</text>
</comment>
<feature type="signal peptide" evidence="2">
    <location>
        <begin position="1"/>
        <end position="31"/>
    </location>
</feature>
<evidence type="ECO:0008006" key="5">
    <source>
        <dbReference type="Google" id="ProtNLM"/>
    </source>
</evidence>
<evidence type="ECO:0000313" key="4">
    <source>
        <dbReference type="Proteomes" id="UP001228376"/>
    </source>
</evidence>
<feature type="chain" id="PRO_5045332575" description="Alpha-L-arabinofuranosidase" evidence="2">
    <location>
        <begin position="32"/>
        <end position="486"/>
    </location>
</feature>
<keyword evidence="2" id="KW-0732">Signal</keyword>
<reference evidence="3 4" key="1">
    <citation type="submission" date="2023-10" db="EMBL/GenBank/DDBJ databases">
        <title>179-bfca-hs.</title>
        <authorList>
            <person name="Miliotis G."/>
            <person name="Sengupta P."/>
            <person name="Hameed A."/>
            <person name="Chuvochina M."/>
            <person name="Mcdonagh F."/>
            <person name="Simpson A.C."/>
            <person name="Singh N.K."/>
            <person name="Rekha P.D."/>
            <person name="Raman K."/>
            <person name="Hugenholtz P."/>
            <person name="Venkateswaran K."/>
        </authorList>
    </citation>
    <scope>NUCLEOTIDE SEQUENCE [LARGE SCALE GENOMIC DNA]</scope>
    <source>
        <strain evidence="3 4">179-BFC-A-HS</strain>
    </source>
</reference>
<evidence type="ECO:0000256" key="1">
    <source>
        <dbReference type="ARBA" id="ARBA00004881"/>
    </source>
</evidence>
<protein>
    <recommendedName>
        <fullName evidence="5">Alpha-L-arabinofuranosidase</fullName>
    </recommendedName>
</protein>
<dbReference type="PANTHER" id="PTHR43576">
    <property type="entry name" value="ALPHA-L-ARABINOFURANOSIDASE C-RELATED"/>
    <property type="match status" value="1"/>
</dbReference>